<feature type="chain" id="PRO_5047502778" evidence="8">
    <location>
        <begin position="23"/>
        <end position="510"/>
    </location>
</feature>
<feature type="signal peptide" evidence="8">
    <location>
        <begin position="1"/>
        <end position="22"/>
    </location>
</feature>
<keyword evidence="5 8" id="KW-0732">Signal</keyword>
<comment type="subcellular location">
    <subcellularLocation>
        <location evidence="1">Cell outer membrane</location>
        <topology evidence="1">Multi-pass membrane protein</topology>
    </subcellularLocation>
</comment>
<evidence type="ECO:0000256" key="3">
    <source>
        <dbReference type="ARBA" id="ARBA00022452"/>
    </source>
</evidence>
<dbReference type="SUPFAM" id="SSF56935">
    <property type="entry name" value="Porins"/>
    <property type="match status" value="1"/>
</dbReference>
<reference evidence="10" key="1">
    <citation type="journal article" date="2019" name="Int. J. Syst. Evol. Microbiol.">
        <title>The Global Catalogue of Microorganisms (GCM) 10K type strain sequencing project: providing services to taxonomists for standard genome sequencing and annotation.</title>
        <authorList>
            <consortium name="The Broad Institute Genomics Platform"/>
            <consortium name="The Broad Institute Genome Sequencing Center for Infectious Disease"/>
            <person name="Wu L."/>
            <person name="Ma J."/>
        </authorList>
    </citation>
    <scope>NUCLEOTIDE SEQUENCE [LARGE SCALE GENOMIC DNA]</scope>
    <source>
        <strain evidence="10">KCTC 42255</strain>
    </source>
</reference>
<keyword evidence="3" id="KW-1134">Transmembrane beta strand</keyword>
<dbReference type="EMBL" id="JBHULZ010000008">
    <property type="protein sequence ID" value="MFD2696723.1"/>
    <property type="molecule type" value="Genomic_DNA"/>
</dbReference>
<keyword evidence="10" id="KW-1185">Reference proteome</keyword>
<comment type="caution">
    <text evidence="9">The sequence shown here is derived from an EMBL/GenBank/DDBJ whole genome shotgun (WGS) entry which is preliminary data.</text>
</comment>
<evidence type="ECO:0000313" key="9">
    <source>
        <dbReference type="EMBL" id="MFD2696723.1"/>
    </source>
</evidence>
<dbReference type="RefSeq" id="WP_379043322.1">
    <property type="nucleotide sequence ID" value="NZ_JBHULZ010000008.1"/>
</dbReference>
<keyword evidence="4" id="KW-0812">Transmembrane</keyword>
<dbReference type="PANTHER" id="PTHR35093:SF8">
    <property type="entry name" value="OUTER MEMBRANE PROTEIN NMB0088-RELATED"/>
    <property type="match status" value="1"/>
</dbReference>
<organism evidence="9 10">
    <name type="scientific">Mesonia sediminis</name>
    <dbReference type="NCBI Taxonomy" id="1703946"/>
    <lineage>
        <taxon>Bacteria</taxon>
        <taxon>Pseudomonadati</taxon>
        <taxon>Bacteroidota</taxon>
        <taxon>Flavobacteriia</taxon>
        <taxon>Flavobacteriales</taxon>
        <taxon>Flavobacteriaceae</taxon>
        <taxon>Mesonia</taxon>
    </lineage>
</organism>
<dbReference type="Gene3D" id="2.40.160.60">
    <property type="entry name" value="Outer membrane protein transport protein (OMPP1/FadL/TodX)"/>
    <property type="match status" value="1"/>
</dbReference>
<protein>
    <submittedName>
        <fullName evidence="9">OmpP1/FadL family transporter</fullName>
    </submittedName>
</protein>
<evidence type="ECO:0000256" key="5">
    <source>
        <dbReference type="ARBA" id="ARBA00022729"/>
    </source>
</evidence>
<evidence type="ECO:0000256" key="7">
    <source>
        <dbReference type="ARBA" id="ARBA00023237"/>
    </source>
</evidence>
<dbReference type="Pfam" id="PF03349">
    <property type="entry name" value="Toluene_X"/>
    <property type="match status" value="1"/>
</dbReference>
<evidence type="ECO:0000256" key="6">
    <source>
        <dbReference type="ARBA" id="ARBA00023136"/>
    </source>
</evidence>
<gene>
    <name evidence="9" type="ORF">ACFSQ0_01860</name>
</gene>
<evidence type="ECO:0000256" key="1">
    <source>
        <dbReference type="ARBA" id="ARBA00004571"/>
    </source>
</evidence>
<evidence type="ECO:0000256" key="2">
    <source>
        <dbReference type="ARBA" id="ARBA00008163"/>
    </source>
</evidence>
<evidence type="ECO:0000313" key="10">
    <source>
        <dbReference type="Proteomes" id="UP001597357"/>
    </source>
</evidence>
<evidence type="ECO:0000256" key="8">
    <source>
        <dbReference type="SAM" id="SignalP"/>
    </source>
</evidence>
<keyword evidence="6" id="KW-0472">Membrane</keyword>
<name>A0ABW5SAD2_9FLAO</name>
<proteinExistence type="inferred from homology"/>
<dbReference type="Proteomes" id="UP001597357">
    <property type="component" value="Unassembled WGS sequence"/>
</dbReference>
<evidence type="ECO:0000256" key="4">
    <source>
        <dbReference type="ARBA" id="ARBA00022692"/>
    </source>
</evidence>
<dbReference type="PANTHER" id="PTHR35093">
    <property type="entry name" value="OUTER MEMBRANE PROTEIN NMB0088-RELATED"/>
    <property type="match status" value="1"/>
</dbReference>
<accession>A0ABW5SAD2</accession>
<dbReference type="InterPro" id="IPR005017">
    <property type="entry name" value="OMPP1/FadL/TodX"/>
</dbReference>
<sequence length="510" mass="56650">MKKKYISIITAAFISTIGAAQSINEALNFGQSDVLGTARFTAMSGAFGALGGDLSALQVNPAGSSIFLHNTAGFTFGYQHLKNNSSFAGENGAAKENEFHIPQAGAVYVFENYNPQATVNKFSFGLTYDQQKNLEQNFLARGTSNETIGSYFTNLANGIPLDLFTTRPGESLDDLYRFLGETNFNNLGVTNSELQTAYLGYETYLFDPADPNDLENTQYSSNTTTNNTYHSYSQQGTGFNGKFSLNGSLALQNRFYLGLNLNAHFINYERITSYFERPDTGSRLSSIYFENNLSTVGSGFSFQLGGIAKVNEVLRLGLSYDSPTWYTISDETTQYLSTSSQEFGNATANPFIVNVFPNYKLRTPGQIKASAALIFAPSTLVSLDYGYKNYGNIKLRPRENQNFEIQNKNLSDGLTAASSIKMGVEHRIKNWSLRAGARFEQSPFENKDLQDDLYGFSAGLGYNFGRIKIDFAYSYYQVNMQQDLLKTGLSNTVQLERNDSNYIMSFIFDM</sequence>
<comment type="similarity">
    <text evidence="2">Belongs to the OmpP1/FadL family.</text>
</comment>
<keyword evidence="7" id="KW-0998">Cell outer membrane</keyword>